<comment type="caution">
    <text evidence="1">The sequence shown here is derived from an EMBL/GenBank/DDBJ whole genome shotgun (WGS) entry which is preliminary data.</text>
</comment>
<accession>A0A8J4VLV5</accession>
<dbReference type="SUPFAM" id="SSF52047">
    <property type="entry name" value="RNI-like"/>
    <property type="match status" value="1"/>
</dbReference>
<dbReference type="OrthoDB" id="1906820at2759"/>
<dbReference type="AlphaFoldDB" id="A0A8J4VLV5"/>
<evidence type="ECO:0000313" key="1">
    <source>
        <dbReference type="EMBL" id="KAF3961947.1"/>
    </source>
</evidence>
<name>A0A8J4VLV5_9ROSI</name>
<evidence type="ECO:0000313" key="2">
    <source>
        <dbReference type="Proteomes" id="UP000737018"/>
    </source>
</evidence>
<dbReference type="Gene3D" id="3.80.10.10">
    <property type="entry name" value="Ribonuclease Inhibitor"/>
    <property type="match status" value="1"/>
</dbReference>
<reference evidence="1" key="1">
    <citation type="submission" date="2020-03" db="EMBL/GenBank/DDBJ databases">
        <title>Castanea mollissima Vanexum genome sequencing.</title>
        <authorList>
            <person name="Staton M."/>
        </authorList>
    </citation>
    <scope>NUCLEOTIDE SEQUENCE</scope>
    <source>
        <tissue evidence="1">Leaf</tissue>
    </source>
</reference>
<organism evidence="1 2">
    <name type="scientific">Castanea mollissima</name>
    <name type="common">Chinese chestnut</name>
    <dbReference type="NCBI Taxonomy" id="60419"/>
    <lineage>
        <taxon>Eukaryota</taxon>
        <taxon>Viridiplantae</taxon>
        <taxon>Streptophyta</taxon>
        <taxon>Embryophyta</taxon>
        <taxon>Tracheophyta</taxon>
        <taxon>Spermatophyta</taxon>
        <taxon>Magnoliopsida</taxon>
        <taxon>eudicotyledons</taxon>
        <taxon>Gunneridae</taxon>
        <taxon>Pentapetalae</taxon>
        <taxon>rosids</taxon>
        <taxon>fabids</taxon>
        <taxon>Fagales</taxon>
        <taxon>Fagaceae</taxon>
        <taxon>Castanea</taxon>
    </lineage>
</organism>
<dbReference type="Proteomes" id="UP000737018">
    <property type="component" value="Unassembled WGS sequence"/>
</dbReference>
<sequence length="207" mass="23870">MSLKPAIIELLPIRLRRNKGHFNEPSLPLEKILKAAEALLAEFHEIPESILNKKKAQIQHWSPPAASTYKVNNDGAYFADEEKAGIGVVNWKNQQIREFKLLIRRCPKLSHLPDGLDCLTRLKYLGIGRLCEELDVSTILCSIQHQHLQTSLEELQLFGCDKLNTPPDEILRFTGLKHLILRGCPSARTFNKWLKRRMPHLEVSFWY</sequence>
<protein>
    <submittedName>
        <fullName evidence="1">Uncharacterized protein</fullName>
    </submittedName>
</protein>
<keyword evidence="2" id="KW-1185">Reference proteome</keyword>
<dbReference type="EMBL" id="JRKL02001807">
    <property type="protein sequence ID" value="KAF3961947.1"/>
    <property type="molecule type" value="Genomic_DNA"/>
</dbReference>
<dbReference type="InterPro" id="IPR032675">
    <property type="entry name" value="LRR_dom_sf"/>
</dbReference>
<gene>
    <name evidence="1" type="ORF">CMV_013486</name>
</gene>
<proteinExistence type="predicted"/>